<keyword evidence="2" id="KW-1185">Reference proteome</keyword>
<sequence length="128" mass="14755">MKSSRRIKFGPNFTDPQSQTLNFTIPDSRRRPQLKGILKKNDKDTESEPPVTTASKNLIMEHVKILKRGEVLNESSRILKEGFLDQGFSFSTFITHKMSTKPNYLILKLYKANYKVKTKITIVTNHTL</sequence>
<evidence type="ECO:0000313" key="1">
    <source>
        <dbReference type="EMBL" id="KAI3792110.1"/>
    </source>
</evidence>
<protein>
    <submittedName>
        <fullName evidence="1">Uncharacterized protein</fullName>
    </submittedName>
</protein>
<name>A0ACB9HAA8_CICIN</name>
<comment type="caution">
    <text evidence="1">The sequence shown here is derived from an EMBL/GenBank/DDBJ whole genome shotgun (WGS) entry which is preliminary data.</text>
</comment>
<dbReference type="EMBL" id="CM042009">
    <property type="protein sequence ID" value="KAI3792110.1"/>
    <property type="molecule type" value="Genomic_DNA"/>
</dbReference>
<gene>
    <name evidence="1" type="ORF">L2E82_05980</name>
</gene>
<accession>A0ACB9HAA8</accession>
<reference evidence="1 2" key="2">
    <citation type="journal article" date="2022" name="Mol. Ecol. Resour.">
        <title>The genomes of chicory, endive, great burdock and yacon provide insights into Asteraceae paleo-polyploidization history and plant inulin production.</title>
        <authorList>
            <person name="Fan W."/>
            <person name="Wang S."/>
            <person name="Wang H."/>
            <person name="Wang A."/>
            <person name="Jiang F."/>
            <person name="Liu H."/>
            <person name="Zhao H."/>
            <person name="Xu D."/>
            <person name="Zhang Y."/>
        </authorList>
    </citation>
    <scope>NUCLEOTIDE SEQUENCE [LARGE SCALE GENOMIC DNA]</scope>
    <source>
        <strain evidence="2">cv. Punajuju</strain>
        <tissue evidence="1">Leaves</tissue>
    </source>
</reference>
<reference evidence="2" key="1">
    <citation type="journal article" date="2022" name="Mol. Ecol. Resour.">
        <title>The genomes of chicory, endive, great burdock and yacon provide insights into Asteraceae palaeo-polyploidization history and plant inulin production.</title>
        <authorList>
            <person name="Fan W."/>
            <person name="Wang S."/>
            <person name="Wang H."/>
            <person name="Wang A."/>
            <person name="Jiang F."/>
            <person name="Liu H."/>
            <person name="Zhao H."/>
            <person name="Xu D."/>
            <person name="Zhang Y."/>
        </authorList>
    </citation>
    <scope>NUCLEOTIDE SEQUENCE [LARGE SCALE GENOMIC DNA]</scope>
    <source>
        <strain evidence="2">cv. Punajuju</strain>
    </source>
</reference>
<dbReference type="Proteomes" id="UP001055811">
    <property type="component" value="Linkage Group LG01"/>
</dbReference>
<organism evidence="1 2">
    <name type="scientific">Cichorium intybus</name>
    <name type="common">Chicory</name>
    <dbReference type="NCBI Taxonomy" id="13427"/>
    <lineage>
        <taxon>Eukaryota</taxon>
        <taxon>Viridiplantae</taxon>
        <taxon>Streptophyta</taxon>
        <taxon>Embryophyta</taxon>
        <taxon>Tracheophyta</taxon>
        <taxon>Spermatophyta</taxon>
        <taxon>Magnoliopsida</taxon>
        <taxon>eudicotyledons</taxon>
        <taxon>Gunneridae</taxon>
        <taxon>Pentapetalae</taxon>
        <taxon>asterids</taxon>
        <taxon>campanulids</taxon>
        <taxon>Asterales</taxon>
        <taxon>Asteraceae</taxon>
        <taxon>Cichorioideae</taxon>
        <taxon>Cichorieae</taxon>
        <taxon>Cichoriinae</taxon>
        <taxon>Cichorium</taxon>
    </lineage>
</organism>
<evidence type="ECO:0000313" key="2">
    <source>
        <dbReference type="Proteomes" id="UP001055811"/>
    </source>
</evidence>
<proteinExistence type="predicted"/>